<keyword evidence="3" id="KW-1185">Reference proteome</keyword>
<proteinExistence type="predicted"/>
<evidence type="ECO:0000256" key="1">
    <source>
        <dbReference type="SAM" id="Phobius"/>
    </source>
</evidence>
<accession>A0A1S5R3V9</accession>
<dbReference type="Proteomes" id="UP000225821">
    <property type="component" value="Segment"/>
</dbReference>
<organism evidence="2 3">
    <name type="scientific">Pseudomonas phage pf16</name>
    <dbReference type="NCBI Taxonomy" id="1815630"/>
    <lineage>
        <taxon>Viruses</taxon>
        <taxon>Duplodnaviria</taxon>
        <taxon>Heunggongvirae</taxon>
        <taxon>Uroviricota</taxon>
        <taxon>Caudoviricetes</taxon>
        <taxon>Chakrabartyvirus</taxon>
        <taxon>Chakrabartyvirus pf16</taxon>
    </lineage>
</organism>
<keyword evidence="1" id="KW-0812">Transmembrane</keyword>
<keyword evidence="1" id="KW-1133">Transmembrane helix</keyword>
<gene>
    <name evidence="2" type="ORF">pf16_166</name>
</gene>
<dbReference type="EMBL" id="KU873925">
    <property type="protein sequence ID" value="AND75089.1"/>
    <property type="molecule type" value="Genomic_DNA"/>
</dbReference>
<feature type="transmembrane region" description="Helical" evidence="1">
    <location>
        <begin position="30"/>
        <end position="49"/>
    </location>
</feature>
<name>A0A1S5R3V9_9CAUD</name>
<sequence length="102" mass="11232">MLLVAVALLLIASAGTVVLKFKKNPRTKLYATAITVLAFIVALSAFDVGTRQADLNRGRFDALPNEKVIDKVESKQQNAATVQQQFKDVVDQKTQTTKEELK</sequence>
<reference evidence="2 3" key="1">
    <citation type="submission" date="2016-03" db="EMBL/GenBank/DDBJ databases">
        <title>Characterisation of pf16 and phiPMW: Two novel phages infecting Pseudomonas putida PpG1.</title>
        <authorList>
            <person name="Magill D.J."/>
            <person name="Krylov V.N."/>
            <person name="Shaburova O.V."/>
            <person name="Allen C.C.R."/>
            <person name="McGrath J.W."/>
            <person name="Quinn J.P."/>
            <person name="Kulakov L.A."/>
        </authorList>
    </citation>
    <scope>NUCLEOTIDE SEQUENCE [LARGE SCALE GENOMIC DNA]</scope>
</reference>
<keyword evidence="1" id="KW-0472">Membrane</keyword>
<evidence type="ECO:0000313" key="2">
    <source>
        <dbReference type="EMBL" id="AND75089.1"/>
    </source>
</evidence>
<protein>
    <submittedName>
        <fullName evidence="2">Uncharacterized protein</fullName>
    </submittedName>
</protein>
<evidence type="ECO:0000313" key="3">
    <source>
        <dbReference type="Proteomes" id="UP000225821"/>
    </source>
</evidence>